<dbReference type="AlphaFoldDB" id="A0A7X5YIN5"/>
<dbReference type="InterPro" id="IPR001406">
    <property type="entry name" value="PsdUridine_synth_TruA"/>
</dbReference>
<dbReference type="GO" id="GO:0031119">
    <property type="term" value="P:tRNA pseudouridine synthesis"/>
    <property type="evidence" value="ECO:0007669"/>
    <property type="project" value="UniProtKB-UniRule"/>
</dbReference>
<dbReference type="Gene3D" id="3.30.70.580">
    <property type="entry name" value="Pseudouridine synthase I, catalytic domain, N-terminal subdomain"/>
    <property type="match status" value="1"/>
</dbReference>
<comment type="similarity">
    <text evidence="1 4 7">Belongs to the tRNA pseudouridine synthase TruA family.</text>
</comment>
<evidence type="ECO:0000313" key="9">
    <source>
        <dbReference type="EMBL" id="NJC40483.1"/>
    </source>
</evidence>
<sequence>MPRYRLTLEYDGSGYNGFQAQTDQPTVQGAVERAITAFCGETVRIAAAGRTDTGVHATGQVIGVDLEKAWPARTVMNALNAHMVEEAVSVLDCVEAEPDWHARFSATGRRYLYRILNRPGRPALDRGRVWHVRKPMDADAMQAAAQALVGLHDFTTFRDIACQSKSPLKTLDVARVSRVGDEVHLVFEARSFLHRQVRSMTGTLAEVGQGRWAVEDVAKALEAKDRAACGPVAPSDGLYLTGVSYEGLTQ</sequence>
<dbReference type="NCBIfam" id="TIGR00071">
    <property type="entry name" value="hisT_truA"/>
    <property type="match status" value="1"/>
</dbReference>
<dbReference type="InterPro" id="IPR020103">
    <property type="entry name" value="PsdUridine_synth_cat_dom_sf"/>
</dbReference>
<feature type="domain" description="Pseudouridine synthase I TruA alpha/beta" evidence="8">
    <location>
        <begin position="9"/>
        <end position="104"/>
    </location>
</feature>
<dbReference type="EMBL" id="JAATJM010000001">
    <property type="protein sequence ID" value="NJC40483.1"/>
    <property type="molecule type" value="Genomic_DNA"/>
</dbReference>
<dbReference type="GO" id="GO:0160147">
    <property type="term" value="F:tRNA pseudouridine(38-40) synthase activity"/>
    <property type="evidence" value="ECO:0007669"/>
    <property type="project" value="UniProtKB-EC"/>
</dbReference>
<dbReference type="PANTHER" id="PTHR11142">
    <property type="entry name" value="PSEUDOURIDYLATE SYNTHASE"/>
    <property type="match status" value="1"/>
</dbReference>
<dbReference type="InterPro" id="IPR020097">
    <property type="entry name" value="PsdUridine_synth_TruA_a/b_dom"/>
</dbReference>
<dbReference type="PANTHER" id="PTHR11142:SF0">
    <property type="entry name" value="TRNA PSEUDOURIDINE SYNTHASE-LIKE 1"/>
    <property type="match status" value="1"/>
</dbReference>
<comment type="catalytic activity">
    <reaction evidence="4 7">
        <text>uridine(38/39/40) in tRNA = pseudouridine(38/39/40) in tRNA</text>
        <dbReference type="Rhea" id="RHEA:22376"/>
        <dbReference type="Rhea" id="RHEA-COMP:10085"/>
        <dbReference type="Rhea" id="RHEA-COMP:10087"/>
        <dbReference type="ChEBI" id="CHEBI:65314"/>
        <dbReference type="ChEBI" id="CHEBI:65315"/>
        <dbReference type="EC" id="5.4.99.12"/>
    </reaction>
</comment>
<reference evidence="9 10" key="1">
    <citation type="submission" date="2020-03" db="EMBL/GenBank/DDBJ databases">
        <title>Genomic Encyclopedia of Type Strains, Phase IV (KMG-IV): sequencing the most valuable type-strain genomes for metagenomic binning, comparative biology and taxonomic classification.</title>
        <authorList>
            <person name="Goeker M."/>
        </authorList>
    </citation>
    <scope>NUCLEOTIDE SEQUENCE [LARGE SCALE GENOMIC DNA]</scope>
    <source>
        <strain evidence="9 10">DSM 4736</strain>
    </source>
</reference>
<dbReference type="Gene3D" id="3.30.70.660">
    <property type="entry name" value="Pseudouridine synthase I, catalytic domain, C-terminal subdomain"/>
    <property type="match status" value="1"/>
</dbReference>
<comment type="function">
    <text evidence="4">Formation of pseudouridine at positions 38, 39 and 40 in the anticodon stem and loop of transfer RNAs.</text>
</comment>
<evidence type="ECO:0000256" key="2">
    <source>
        <dbReference type="ARBA" id="ARBA00022694"/>
    </source>
</evidence>
<feature type="binding site" evidence="4 6">
    <location>
        <position position="111"/>
    </location>
    <ligand>
        <name>substrate</name>
    </ligand>
</feature>
<proteinExistence type="inferred from homology"/>
<evidence type="ECO:0000256" key="3">
    <source>
        <dbReference type="ARBA" id="ARBA00023235"/>
    </source>
</evidence>
<accession>A0A7X5YIN5</accession>
<evidence type="ECO:0000259" key="8">
    <source>
        <dbReference type="Pfam" id="PF01416"/>
    </source>
</evidence>
<dbReference type="GO" id="GO:0003723">
    <property type="term" value="F:RNA binding"/>
    <property type="evidence" value="ECO:0007669"/>
    <property type="project" value="InterPro"/>
</dbReference>
<dbReference type="SUPFAM" id="SSF55120">
    <property type="entry name" value="Pseudouridine synthase"/>
    <property type="match status" value="1"/>
</dbReference>
<keyword evidence="2 4" id="KW-0819">tRNA processing</keyword>
<dbReference type="RefSeq" id="WP_168045357.1">
    <property type="nucleotide sequence ID" value="NZ_JAATJM010000001.1"/>
</dbReference>
<feature type="active site" description="Nucleophile" evidence="4 5">
    <location>
        <position position="52"/>
    </location>
</feature>
<dbReference type="PIRSF" id="PIRSF001430">
    <property type="entry name" value="tRNA_psdUrid_synth"/>
    <property type="match status" value="1"/>
</dbReference>
<dbReference type="HAMAP" id="MF_00171">
    <property type="entry name" value="TruA"/>
    <property type="match status" value="1"/>
</dbReference>
<evidence type="ECO:0000256" key="7">
    <source>
        <dbReference type="RuleBase" id="RU003792"/>
    </source>
</evidence>
<comment type="subunit">
    <text evidence="4">Homodimer.</text>
</comment>
<evidence type="ECO:0000256" key="5">
    <source>
        <dbReference type="PIRSR" id="PIRSR001430-1"/>
    </source>
</evidence>
<evidence type="ECO:0000313" key="10">
    <source>
        <dbReference type="Proteomes" id="UP000587415"/>
    </source>
</evidence>
<dbReference type="Proteomes" id="UP000587415">
    <property type="component" value="Unassembled WGS sequence"/>
</dbReference>
<dbReference type="InterPro" id="IPR020095">
    <property type="entry name" value="PsdUridine_synth_TruA_C"/>
</dbReference>
<keyword evidence="3 4" id="KW-0413">Isomerase</keyword>
<dbReference type="InterPro" id="IPR020094">
    <property type="entry name" value="TruA/RsuA/RluB/E/F_N"/>
</dbReference>
<dbReference type="FunFam" id="3.30.70.580:FF:000001">
    <property type="entry name" value="tRNA pseudouridine synthase A"/>
    <property type="match status" value="1"/>
</dbReference>
<keyword evidence="10" id="KW-1185">Reference proteome</keyword>
<feature type="domain" description="Pseudouridine synthase I TruA alpha/beta" evidence="8">
    <location>
        <begin position="144"/>
        <end position="246"/>
    </location>
</feature>
<evidence type="ECO:0000256" key="1">
    <source>
        <dbReference type="ARBA" id="ARBA00009375"/>
    </source>
</evidence>
<dbReference type="CDD" id="cd02570">
    <property type="entry name" value="PseudoU_synth_EcTruA"/>
    <property type="match status" value="1"/>
</dbReference>
<dbReference type="EC" id="5.4.99.12" evidence="4"/>
<evidence type="ECO:0000256" key="4">
    <source>
        <dbReference type="HAMAP-Rule" id="MF_00171"/>
    </source>
</evidence>
<evidence type="ECO:0000256" key="6">
    <source>
        <dbReference type="PIRSR" id="PIRSR001430-2"/>
    </source>
</evidence>
<protein>
    <recommendedName>
        <fullName evidence="4">tRNA pseudouridine synthase A</fullName>
        <ecNumber evidence="4">5.4.99.12</ecNumber>
    </recommendedName>
    <alternativeName>
        <fullName evidence="4">tRNA pseudouridine(38-40) synthase</fullName>
    </alternativeName>
    <alternativeName>
        <fullName evidence="4">tRNA pseudouridylate synthase I</fullName>
    </alternativeName>
    <alternativeName>
        <fullName evidence="4">tRNA-uridine isomerase I</fullName>
    </alternativeName>
</protein>
<dbReference type="Pfam" id="PF01416">
    <property type="entry name" value="PseudoU_synth_1"/>
    <property type="match status" value="2"/>
</dbReference>
<comment type="caution">
    <text evidence="4">Lacks conserved residue(s) required for the propagation of feature annotation.</text>
</comment>
<organism evidence="9 10">
    <name type="scientific">Brevundimonas alba</name>
    <dbReference type="NCBI Taxonomy" id="74314"/>
    <lineage>
        <taxon>Bacteria</taxon>
        <taxon>Pseudomonadati</taxon>
        <taxon>Pseudomonadota</taxon>
        <taxon>Alphaproteobacteria</taxon>
        <taxon>Caulobacterales</taxon>
        <taxon>Caulobacteraceae</taxon>
        <taxon>Brevundimonas</taxon>
    </lineage>
</organism>
<name>A0A7X5YIN5_9CAUL</name>
<comment type="caution">
    <text evidence="9">The sequence shown here is derived from an EMBL/GenBank/DDBJ whole genome shotgun (WGS) entry which is preliminary data.</text>
</comment>
<gene>
    <name evidence="4" type="primary">truA</name>
    <name evidence="9" type="ORF">GGQ87_000741</name>
</gene>